<keyword evidence="3" id="KW-1185">Reference proteome</keyword>
<proteinExistence type="predicted"/>
<protein>
    <recommendedName>
        <fullName evidence="1">DUF5675 domain-containing protein</fullName>
    </recommendedName>
</protein>
<dbReference type="Pfam" id="PF18925">
    <property type="entry name" value="DUF5675"/>
    <property type="match status" value="1"/>
</dbReference>
<name>A0AAC9UJ00_9GAMM</name>
<evidence type="ECO:0000313" key="3">
    <source>
        <dbReference type="Proteomes" id="UP000198329"/>
    </source>
</evidence>
<reference evidence="2 3" key="1">
    <citation type="submission" date="2015-03" db="EMBL/GenBank/DDBJ databases">
        <authorList>
            <person name="Xie B.-B."/>
            <person name="Rong J.-C."/>
            <person name="Qin Q.-L."/>
            <person name="Zhang Y.-Z."/>
        </authorList>
    </citation>
    <scope>NUCLEOTIDE SEQUENCE [LARGE SCALE GENOMIC DNA]</scope>
    <source>
        <strain evidence="2 3">KMM 661</strain>
    </source>
</reference>
<dbReference type="EMBL" id="CP011036">
    <property type="protein sequence ID" value="ASM53677.1"/>
    <property type="molecule type" value="Genomic_DNA"/>
</dbReference>
<evidence type="ECO:0000259" key="1">
    <source>
        <dbReference type="Pfam" id="PF18925"/>
    </source>
</evidence>
<dbReference type="GeneID" id="300941346"/>
<sequence length="141" mass="15556">MKLLLKRFPTPAGIFGTFGELYVDGELFCYTVEREWKNNEGYVSCVPVGIYDFLPHESPRYGDCYALEQEKLGVTRYGPSQRTHVLMHVANKASQLAGCIAPGDGLGSVSGEWAVTNSENTFNKLMDLLNGQSTTLEIVNA</sequence>
<dbReference type="InterPro" id="IPR043732">
    <property type="entry name" value="DUF5675"/>
</dbReference>
<dbReference type="RefSeq" id="WP_089368072.1">
    <property type="nucleotide sequence ID" value="NZ_BJXZ01000002.1"/>
</dbReference>
<dbReference type="Proteomes" id="UP000198329">
    <property type="component" value="Chromosome I"/>
</dbReference>
<evidence type="ECO:0000313" key="2">
    <source>
        <dbReference type="EMBL" id="ASM53677.1"/>
    </source>
</evidence>
<dbReference type="KEGG" id="png:PNIG_a1528"/>
<accession>A0AAC9UJ00</accession>
<gene>
    <name evidence="2" type="ORF">PNIG_a1528</name>
</gene>
<dbReference type="AlphaFoldDB" id="A0AAC9UJ00"/>
<feature type="domain" description="DUF5675" evidence="1">
    <location>
        <begin position="16"/>
        <end position="130"/>
    </location>
</feature>
<organism evidence="2 3">
    <name type="scientific">Pseudoalteromonas nigrifaciens</name>
    <dbReference type="NCBI Taxonomy" id="28109"/>
    <lineage>
        <taxon>Bacteria</taxon>
        <taxon>Pseudomonadati</taxon>
        <taxon>Pseudomonadota</taxon>
        <taxon>Gammaproteobacteria</taxon>
        <taxon>Alteromonadales</taxon>
        <taxon>Pseudoalteromonadaceae</taxon>
        <taxon>Pseudoalteromonas</taxon>
    </lineage>
</organism>